<dbReference type="AlphaFoldDB" id="A0A8J4BD34"/>
<gene>
    <name evidence="2" type="ORF">Vafri_14007</name>
</gene>
<dbReference type="Proteomes" id="UP000747399">
    <property type="component" value="Unassembled WGS sequence"/>
</dbReference>
<name>A0A8J4BD34_9CHLO</name>
<protein>
    <submittedName>
        <fullName evidence="2">Uncharacterized protein</fullName>
    </submittedName>
</protein>
<evidence type="ECO:0000256" key="1">
    <source>
        <dbReference type="SAM" id="Phobius"/>
    </source>
</evidence>
<feature type="transmembrane region" description="Helical" evidence="1">
    <location>
        <begin position="105"/>
        <end position="125"/>
    </location>
</feature>
<proteinExistence type="predicted"/>
<comment type="caution">
    <text evidence="2">The sequence shown here is derived from an EMBL/GenBank/DDBJ whole genome shotgun (WGS) entry which is preliminary data.</text>
</comment>
<keyword evidence="3" id="KW-1185">Reference proteome</keyword>
<feature type="transmembrane region" description="Helical" evidence="1">
    <location>
        <begin position="229"/>
        <end position="250"/>
    </location>
</feature>
<keyword evidence="1" id="KW-0472">Membrane</keyword>
<keyword evidence="1" id="KW-0812">Transmembrane</keyword>
<evidence type="ECO:0000313" key="2">
    <source>
        <dbReference type="EMBL" id="GIL59037.1"/>
    </source>
</evidence>
<organism evidence="2 3">
    <name type="scientific">Volvox africanus</name>
    <dbReference type="NCBI Taxonomy" id="51714"/>
    <lineage>
        <taxon>Eukaryota</taxon>
        <taxon>Viridiplantae</taxon>
        <taxon>Chlorophyta</taxon>
        <taxon>core chlorophytes</taxon>
        <taxon>Chlorophyceae</taxon>
        <taxon>CS clade</taxon>
        <taxon>Chlamydomonadales</taxon>
        <taxon>Volvocaceae</taxon>
        <taxon>Volvox</taxon>
    </lineage>
</organism>
<feature type="transmembrane region" description="Helical" evidence="1">
    <location>
        <begin position="262"/>
        <end position="282"/>
    </location>
</feature>
<evidence type="ECO:0000313" key="3">
    <source>
        <dbReference type="Proteomes" id="UP000747399"/>
    </source>
</evidence>
<reference evidence="2" key="1">
    <citation type="journal article" date="2021" name="Proc. Natl. Acad. Sci. U.S.A.">
        <title>Three genomes in the algal genus Volvox reveal the fate of a haploid sex-determining region after a transition to homothallism.</title>
        <authorList>
            <person name="Yamamoto K."/>
            <person name="Hamaji T."/>
            <person name="Kawai-Toyooka H."/>
            <person name="Matsuzaki R."/>
            <person name="Takahashi F."/>
            <person name="Nishimura Y."/>
            <person name="Kawachi M."/>
            <person name="Noguchi H."/>
            <person name="Minakuchi Y."/>
            <person name="Umen J.G."/>
            <person name="Toyoda A."/>
            <person name="Nozaki H."/>
        </authorList>
    </citation>
    <scope>NUCLEOTIDE SEQUENCE</scope>
    <source>
        <strain evidence="2">NIES-3780</strain>
    </source>
</reference>
<keyword evidence="1" id="KW-1133">Transmembrane helix</keyword>
<feature type="transmembrane region" description="Helical" evidence="1">
    <location>
        <begin position="175"/>
        <end position="193"/>
    </location>
</feature>
<feature type="transmembrane region" description="Helical" evidence="1">
    <location>
        <begin position="146"/>
        <end position="169"/>
    </location>
</feature>
<dbReference type="EMBL" id="BNCO01000033">
    <property type="protein sequence ID" value="GIL59037.1"/>
    <property type="molecule type" value="Genomic_DNA"/>
</dbReference>
<accession>A0A8J4BD34</accession>
<sequence length="293" mass="31524">MISLQARHPKHVTQVVGSHCCGASISSTRRCFLKIARRPWIPRYEQASYINFQNVRILASNGEVSPEPLSSGTHIIPSVALVSGVLALLSFPLRKVSEAACMQANATAVLASALLFLLYFYTTMTENRNAWISQLARTLRPAQDQLLLSCGLTAAAQLATAAWLCLLYPMHSEGVLVPLYGAGYASLAVLVASQKGRRLKGRKKLEIEAGEGGRHSIIAQGSRIAARSYTWLVVFVHLTLQAVPPLLASYTGTVTGTSGNGLLLPLPFTIIYGMLAVLYGVAGGCKFLQDVQV</sequence>